<keyword evidence="4" id="KW-0134">Cell wall</keyword>
<comment type="subcellular location">
    <subcellularLocation>
        <location evidence="1">Membrane</location>
        <topology evidence="1">Peripheral membrane protein</topology>
    </subcellularLocation>
    <subcellularLocation>
        <location evidence="2">Secreted</location>
        <location evidence="2">Cell wall</location>
    </subcellularLocation>
</comment>
<dbReference type="CDD" id="cd22271">
    <property type="entry name" value="DPBB_EXP_N-like"/>
    <property type="match status" value="1"/>
</dbReference>
<dbReference type="GO" id="GO:0016020">
    <property type="term" value="C:membrane"/>
    <property type="evidence" value="ECO:0007669"/>
    <property type="project" value="UniProtKB-SubCell"/>
</dbReference>
<dbReference type="InterPro" id="IPR007117">
    <property type="entry name" value="Expansin_CBD"/>
</dbReference>
<dbReference type="KEGG" id="acan:ACA1_377820"/>
<proteinExistence type="inferred from homology"/>
<evidence type="ECO:0000259" key="10">
    <source>
        <dbReference type="PROSITE" id="PS50842"/>
    </source>
</evidence>
<dbReference type="InterPro" id="IPR007118">
    <property type="entry name" value="Expan_Lol_pI"/>
</dbReference>
<keyword evidence="6" id="KW-0472">Membrane</keyword>
<evidence type="ECO:0000256" key="4">
    <source>
        <dbReference type="ARBA" id="ARBA00022512"/>
    </source>
</evidence>
<comment type="similarity">
    <text evidence="3">Belongs to the expansin family. Expansin A subfamily.</text>
</comment>
<dbReference type="Pfam" id="PF01357">
    <property type="entry name" value="Expansin_C"/>
    <property type="match status" value="1"/>
</dbReference>
<accession>L8GRY0</accession>
<dbReference type="Gene3D" id="2.40.40.10">
    <property type="entry name" value="RlpA-like domain"/>
    <property type="match status" value="1"/>
</dbReference>
<dbReference type="OMA" id="ENENTAC"/>
<dbReference type="Proteomes" id="UP000011083">
    <property type="component" value="Unassembled WGS sequence"/>
</dbReference>
<dbReference type="PANTHER" id="PTHR31836:SF21">
    <property type="entry name" value="EXPANSIN-LIKE PROTEIN 7"/>
    <property type="match status" value="1"/>
</dbReference>
<evidence type="ECO:0000256" key="2">
    <source>
        <dbReference type="ARBA" id="ARBA00004191"/>
    </source>
</evidence>
<dbReference type="InterPro" id="IPR007112">
    <property type="entry name" value="Expansin/allergen_DPBB_dom"/>
</dbReference>
<dbReference type="NCBIfam" id="NF041144">
    <property type="entry name" value="expansin_EXLX1"/>
    <property type="match status" value="1"/>
</dbReference>
<dbReference type="SMART" id="SM00837">
    <property type="entry name" value="DPBB_1"/>
    <property type="match status" value="1"/>
</dbReference>
<dbReference type="InterPro" id="IPR009009">
    <property type="entry name" value="RlpA-like_DPBB"/>
</dbReference>
<dbReference type="GeneID" id="14916323"/>
<dbReference type="InterPro" id="IPR036908">
    <property type="entry name" value="RlpA-like_sf"/>
</dbReference>
<keyword evidence="5 9" id="KW-0732">Signal</keyword>
<feature type="region of interest" description="Disordered" evidence="8">
    <location>
        <begin position="257"/>
        <end position="281"/>
    </location>
</feature>
<dbReference type="OrthoDB" id="5823761at2759"/>
<dbReference type="InterPro" id="IPR002963">
    <property type="entry name" value="Expansin"/>
</dbReference>
<dbReference type="Pfam" id="PF03330">
    <property type="entry name" value="DPBB_1"/>
    <property type="match status" value="1"/>
</dbReference>
<feature type="domain" description="Expansin-like EG45" evidence="10">
    <location>
        <begin position="50"/>
        <end position="163"/>
    </location>
</feature>
<name>L8GRY0_ACACF</name>
<dbReference type="EMBL" id="KB008025">
    <property type="protein sequence ID" value="ELR15667.1"/>
    <property type="molecule type" value="Genomic_DNA"/>
</dbReference>
<reference evidence="11 12" key="1">
    <citation type="journal article" date="2013" name="Genome Biol.">
        <title>Genome of Acanthamoeba castellanii highlights extensive lateral gene transfer and early evolution of tyrosine kinase signaling.</title>
        <authorList>
            <person name="Clarke M."/>
            <person name="Lohan A.J."/>
            <person name="Liu B."/>
            <person name="Lagkouvardos I."/>
            <person name="Roy S."/>
            <person name="Zafar N."/>
            <person name="Bertelli C."/>
            <person name="Schilde C."/>
            <person name="Kianianmomeni A."/>
            <person name="Burglin T.R."/>
            <person name="Frech C."/>
            <person name="Turcotte B."/>
            <person name="Kopec K.O."/>
            <person name="Synnott J.M."/>
            <person name="Choo C."/>
            <person name="Paponov I."/>
            <person name="Finkler A."/>
            <person name="Soon Heng Tan C."/>
            <person name="Hutchins A.P."/>
            <person name="Weinmeier T."/>
            <person name="Rattei T."/>
            <person name="Chu J.S."/>
            <person name="Gimenez G."/>
            <person name="Irimia M."/>
            <person name="Rigden D.J."/>
            <person name="Fitzpatrick D.A."/>
            <person name="Lorenzo-Morales J."/>
            <person name="Bateman A."/>
            <person name="Chiu C.H."/>
            <person name="Tang P."/>
            <person name="Hegemann P."/>
            <person name="Fromm H."/>
            <person name="Raoult D."/>
            <person name="Greub G."/>
            <person name="Miranda-Saavedra D."/>
            <person name="Chen N."/>
            <person name="Nash P."/>
            <person name="Ginger M.L."/>
            <person name="Horn M."/>
            <person name="Schaap P."/>
            <person name="Caler L."/>
            <person name="Loftus B."/>
        </authorList>
    </citation>
    <scope>NUCLEOTIDE SEQUENCE [LARGE SCALE GENOMIC DNA]</scope>
    <source>
        <strain evidence="11 12">Neff</strain>
    </source>
</reference>
<gene>
    <name evidence="11" type="ORF">ACA1_377820</name>
</gene>
<evidence type="ECO:0000256" key="6">
    <source>
        <dbReference type="ARBA" id="ARBA00023136"/>
    </source>
</evidence>
<dbReference type="VEuPathDB" id="AmoebaDB:ACA1_377820"/>
<dbReference type="PRINTS" id="PR01226">
    <property type="entry name" value="EXPANSIN"/>
</dbReference>
<evidence type="ECO:0000256" key="1">
    <source>
        <dbReference type="ARBA" id="ARBA00004170"/>
    </source>
</evidence>
<sequence length="281" mass="29075">MPSPSRAHPLFVIFAAVVIFIAAGIGGANAQTPLGEWQTGRSTFYDGIDAGNCGFETISSTQFPFRFVAAANTAFYAKSAACGQCFEVRCTGSAYLANACVQGGSVVVEVTDQCPCAGNEGYCCDASLVHFDLSPGAFAKIADPGAGVINTQYRPVACPVQGQLQVKIKEGSNPWWFALLATNVGGSGAVTKIELSSGSTGSWVTPARQDYNYWLATSGSGFQFPLGVRVWQGTQNVTGTITSMSAGATFSLSANFGSSSPSPSSTPSPQPAHDGGCFIPN</sequence>
<dbReference type="PRINTS" id="PR01225">
    <property type="entry name" value="EXPANSNFAMLY"/>
</dbReference>
<keyword evidence="4" id="KW-0964">Secreted</keyword>
<dbReference type="SUPFAM" id="SSF49590">
    <property type="entry name" value="PHL pollen allergen"/>
    <property type="match status" value="1"/>
</dbReference>
<dbReference type="RefSeq" id="XP_004337680.1">
    <property type="nucleotide sequence ID" value="XM_004337632.1"/>
</dbReference>
<feature type="signal peptide" evidence="9">
    <location>
        <begin position="1"/>
        <end position="30"/>
    </location>
</feature>
<organism evidence="11 12">
    <name type="scientific">Acanthamoeba castellanii (strain ATCC 30010 / Neff)</name>
    <dbReference type="NCBI Taxonomy" id="1257118"/>
    <lineage>
        <taxon>Eukaryota</taxon>
        <taxon>Amoebozoa</taxon>
        <taxon>Discosea</taxon>
        <taxon>Longamoebia</taxon>
        <taxon>Centramoebida</taxon>
        <taxon>Acanthamoebidae</taxon>
        <taxon>Acanthamoeba</taxon>
    </lineage>
</organism>
<dbReference type="InterPro" id="IPR051477">
    <property type="entry name" value="Expansin_CellWall"/>
</dbReference>
<evidence type="ECO:0000256" key="5">
    <source>
        <dbReference type="ARBA" id="ARBA00022729"/>
    </source>
</evidence>
<dbReference type="InterPro" id="IPR036749">
    <property type="entry name" value="Expansin_CBD_sf"/>
</dbReference>
<protein>
    <submittedName>
        <fullName evidence="11">Betaexpansin 1, putative</fullName>
    </submittedName>
</protein>
<dbReference type="AlphaFoldDB" id="L8GRY0"/>
<evidence type="ECO:0000313" key="11">
    <source>
        <dbReference type="EMBL" id="ELR15667.1"/>
    </source>
</evidence>
<dbReference type="SUPFAM" id="SSF50685">
    <property type="entry name" value="Barwin-like endoglucanases"/>
    <property type="match status" value="1"/>
</dbReference>
<dbReference type="InterPro" id="IPR049818">
    <property type="entry name" value="Expansin_EXLX1-like"/>
</dbReference>
<evidence type="ECO:0000256" key="3">
    <source>
        <dbReference type="ARBA" id="ARBA00005392"/>
    </source>
</evidence>
<feature type="chain" id="PRO_5003990021" evidence="9">
    <location>
        <begin position="31"/>
        <end position="281"/>
    </location>
</feature>
<dbReference type="PROSITE" id="PS50842">
    <property type="entry name" value="EXPANSIN_EG45"/>
    <property type="match status" value="1"/>
</dbReference>
<keyword evidence="12" id="KW-1185">Reference proteome</keyword>
<dbReference type="Gene3D" id="2.60.40.760">
    <property type="entry name" value="Expansin, cellulose-binding-like domain"/>
    <property type="match status" value="1"/>
</dbReference>
<evidence type="ECO:0000256" key="8">
    <source>
        <dbReference type="SAM" id="MobiDB-lite"/>
    </source>
</evidence>
<dbReference type="PANTHER" id="PTHR31836">
    <property type="match status" value="1"/>
</dbReference>
<evidence type="ECO:0000313" key="12">
    <source>
        <dbReference type="Proteomes" id="UP000011083"/>
    </source>
</evidence>
<evidence type="ECO:0000256" key="9">
    <source>
        <dbReference type="SAM" id="SignalP"/>
    </source>
</evidence>
<keyword evidence="7" id="KW-1015">Disulfide bond</keyword>
<dbReference type="GO" id="GO:0005576">
    <property type="term" value="C:extracellular region"/>
    <property type="evidence" value="ECO:0007669"/>
    <property type="project" value="InterPro"/>
</dbReference>
<evidence type="ECO:0000256" key="7">
    <source>
        <dbReference type="ARBA" id="ARBA00023157"/>
    </source>
</evidence>